<dbReference type="KEGG" id="mpl:Mpal_0794"/>
<dbReference type="RefSeq" id="WP_012617475.1">
    <property type="nucleotide sequence ID" value="NC_011832.1"/>
</dbReference>
<dbReference type="HOGENOM" id="CLU_186523_1_0_2"/>
<name>B8GG82_METPE</name>
<dbReference type="EMBL" id="CP001338">
    <property type="protein sequence ID" value="ACL16156.1"/>
    <property type="molecule type" value="Genomic_DNA"/>
</dbReference>
<dbReference type="STRING" id="521011.Mpal_0794"/>
<feature type="transmembrane region" description="Helical" evidence="1">
    <location>
        <begin position="5"/>
        <end position="27"/>
    </location>
</feature>
<protein>
    <submittedName>
        <fullName evidence="2">Uncharacterized protein</fullName>
    </submittedName>
</protein>
<proteinExistence type="predicted"/>
<keyword evidence="1" id="KW-1133">Transmembrane helix</keyword>
<dbReference type="Proteomes" id="UP000002457">
    <property type="component" value="Chromosome"/>
</dbReference>
<sequence length="58" mass="5969">MDGPLLDLITGLAAFGIFVVLIVGLPLVMPHAIAYLVAIAGFLLVMSGAGYVINDKIA</sequence>
<dbReference type="GeneID" id="54124426"/>
<keyword evidence="1" id="KW-0472">Membrane</keyword>
<keyword evidence="3" id="KW-1185">Reference proteome</keyword>
<dbReference type="OrthoDB" id="111858at2157"/>
<evidence type="ECO:0000313" key="2">
    <source>
        <dbReference type="EMBL" id="ACL16156.1"/>
    </source>
</evidence>
<dbReference type="eggNOG" id="arCOG09450">
    <property type="taxonomic scope" value="Archaea"/>
</dbReference>
<keyword evidence="1" id="KW-0812">Transmembrane</keyword>
<feature type="transmembrane region" description="Helical" evidence="1">
    <location>
        <begin position="33"/>
        <end position="53"/>
    </location>
</feature>
<organism evidence="2 3">
    <name type="scientific">Methanosphaerula palustris (strain ATCC BAA-1556 / DSM 19958 / E1-9c)</name>
    <dbReference type="NCBI Taxonomy" id="521011"/>
    <lineage>
        <taxon>Archaea</taxon>
        <taxon>Methanobacteriati</taxon>
        <taxon>Methanobacteriota</taxon>
        <taxon>Stenosarchaea group</taxon>
        <taxon>Methanomicrobia</taxon>
        <taxon>Methanomicrobiales</taxon>
        <taxon>Methanoregulaceae</taxon>
        <taxon>Methanosphaerula</taxon>
    </lineage>
</organism>
<accession>B8GG82</accession>
<gene>
    <name evidence="2" type="ordered locus">Mpal_0794</name>
</gene>
<evidence type="ECO:0000313" key="3">
    <source>
        <dbReference type="Proteomes" id="UP000002457"/>
    </source>
</evidence>
<evidence type="ECO:0000256" key="1">
    <source>
        <dbReference type="SAM" id="Phobius"/>
    </source>
</evidence>
<dbReference type="AlphaFoldDB" id="B8GG82"/>
<reference evidence="2 3" key="1">
    <citation type="journal article" date="2015" name="Genome Announc.">
        <title>Complete Genome Sequence of Methanosphaerula palustris E1-9CT, a Hydrogenotrophic Methanogen Isolated from a Minerotrophic Fen Peatland.</title>
        <authorList>
            <person name="Cadillo-Quiroz H."/>
            <person name="Browne P."/>
            <person name="Kyrpides N."/>
            <person name="Woyke T."/>
            <person name="Goodwin L."/>
            <person name="Detter C."/>
            <person name="Yavitt J.B."/>
            <person name="Zinder S.H."/>
        </authorList>
    </citation>
    <scope>NUCLEOTIDE SEQUENCE [LARGE SCALE GENOMIC DNA]</scope>
    <source>
        <strain evidence="3">ATCC BAA-1556 / DSM 19958 / E1-9c</strain>
    </source>
</reference>